<sequence length="162" mass="17671">MTGAVPIYCVDTSAFIAAWVERYPIDTFPPLWDELATLIAAGRLIAPEAVQDELDKKSKDLLDWFEAAGSPFVKTDAALIAEAMRILQMHERLVMESKRASAADPFVIALARTRGCIVVTEEHGGTAAKPKIPFVCNGYGVPCLSLLDLLRTEGIVIGGRRR</sequence>
<dbReference type="Proteomes" id="UP000237889">
    <property type="component" value="Chromosome"/>
</dbReference>
<evidence type="ECO:0000313" key="1">
    <source>
        <dbReference type="EMBL" id="AVO45761.1"/>
    </source>
</evidence>
<reference evidence="1 2" key="1">
    <citation type="submission" date="2018-03" db="EMBL/GenBank/DDBJ databases">
        <title>Genome sequencing of Phreatobacter sp.</title>
        <authorList>
            <person name="Kim S.-J."/>
            <person name="Heo J."/>
            <person name="Kwon S.-W."/>
        </authorList>
    </citation>
    <scope>NUCLEOTIDE SEQUENCE [LARGE SCALE GENOMIC DNA]</scope>
    <source>
        <strain evidence="1 2">S-12</strain>
    </source>
</reference>
<keyword evidence="2" id="KW-1185">Reference proteome</keyword>
<dbReference type="PIRSF" id="PIRSF008505">
    <property type="entry name" value="UCP008505"/>
    <property type="match status" value="1"/>
</dbReference>
<accession>A0A2S0NCV2</accession>
<protein>
    <submittedName>
        <fullName evidence="1">DUF4411 domain-containing protein</fullName>
    </submittedName>
</protein>
<proteinExistence type="predicted"/>
<dbReference type="EMBL" id="CP027668">
    <property type="protein sequence ID" value="AVO45761.1"/>
    <property type="molecule type" value="Genomic_DNA"/>
</dbReference>
<dbReference type="InterPro" id="IPR029060">
    <property type="entry name" value="PIN-like_dom_sf"/>
</dbReference>
<evidence type="ECO:0000313" key="2">
    <source>
        <dbReference type="Proteomes" id="UP000237889"/>
    </source>
</evidence>
<dbReference type="InterPro" id="IPR016541">
    <property type="entry name" value="UCP008505"/>
</dbReference>
<organism evidence="1 2">
    <name type="scientific">Phreatobacter cathodiphilus</name>
    <dbReference type="NCBI Taxonomy" id="1868589"/>
    <lineage>
        <taxon>Bacteria</taxon>
        <taxon>Pseudomonadati</taxon>
        <taxon>Pseudomonadota</taxon>
        <taxon>Alphaproteobacteria</taxon>
        <taxon>Hyphomicrobiales</taxon>
        <taxon>Phreatobacteraceae</taxon>
        <taxon>Phreatobacter</taxon>
    </lineage>
</organism>
<dbReference type="KEGG" id="phr:C6569_12175"/>
<dbReference type="AlphaFoldDB" id="A0A2S0NCV2"/>
<dbReference type="Pfam" id="PF14367">
    <property type="entry name" value="DUF4411"/>
    <property type="match status" value="1"/>
</dbReference>
<dbReference type="OrthoDB" id="338425at2"/>
<dbReference type="SUPFAM" id="SSF88723">
    <property type="entry name" value="PIN domain-like"/>
    <property type="match status" value="1"/>
</dbReference>
<name>A0A2S0NCV2_9HYPH</name>
<gene>
    <name evidence="1" type="ORF">C6569_12175</name>
</gene>